<sequence length="265" mass="30639">MHDLVHDLATLIGAKFYFRTEKFGKETKIDNKTRHLSFNNISDPMTDNFEIFDRAKHLRTFLTFNFTPFHNEMAACIILLNLKCLRVLSFQKFRDLNALPDSIGELIHLSYLDLSSTTIKTLPESLCNLHNLQTLKLYHCYQLIKLPNGMQKLVNLRYLDIRKTRKLEDMPREMSKLNNLQYLSCFVVGKHKEKGIKELRTLTNLHGSLSISKLENVSNNIEASQAKIMESDILGLNPFSNTKIFLVFNILQLTTTLLGELHQPL</sequence>
<evidence type="ECO:0000313" key="3">
    <source>
        <dbReference type="Proteomes" id="UP000087171"/>
    </source>
</evidence>
<evidence type="ECO:0000256" key="1">
    <source>
        <dbReference type="ARBA" id="ARBA00022737"/>
    </source>
</evidence>
<dbReference type="Pfam" id="PF23598">
    <property type="entry name" value="LRR_14"/>
    <property type="match status" value="1"/>
</dbReference>
<dbReference type="PaxDb" id="3827-XP_004486301.1"/>
<dbReference type="InterPro" id="IPR055414">
    <property type="entry name" value="LRR_R13L4/SHOC2-like"/>
</dbReference>
<dbReference type="AlphaFoldDB" id="A0A3Q7YGD6"/>
<proteinExistence type="predicted"/>
<dbReference type="OrthoDB" id="1896560at2759"/>
<dbReference type="PANTHER" id="PTHR47186">
    <property type="entry name" value="LEUCINE-RICH REPEAT-CONTAINING PROTEIN 57"/>
    <property type="match status" value="1"/>
</dbReference>
<dbReference type="PANTHER" id="PTHR47186:SF3">
    <property type="entry name" value="OS09G0267800 PROTEIN"/>
    <property type="match status" value="1"/>
</dbReference>
<keyword evidence="1" id="KW-0677">Repeat</keyword>
<dbReference type="RefSeq" id="XP_027192055.1">
    <property type="nucleotide sequence ID" value="XM_027336254.1"/>
</dbReference>
<feature type="domain" description="Disease resistance R13L4/SHOC-2-like LRR" evidence="2">
    <location>
        <begin position="68"/>
        <end position="213"/>
    </location>
</feature>
<dbReference type="Gene3D" id="3.80.10.10">
    <property type="entry name" value="Ribonuclease Inhibitor"/>
    <property type="match status" value="1"/>
</dbReference>
<dbReference type="InterPro" id="IPR032675">
    <property type="entry name" value="LRR_dom_sf"/>
</dbReference>
<protein>
    <submittedName>
        <fullName evidence="4">Disease resistance RPP13-like protein 1</fullName>
    </submittedName>
</protein>
<reference evidence="4" key="2">
    <citation type="submission" date="2025-08" db="UniProtKB">
        <authorList>
            <consortium name="RefSeq"/>
        </authorList>
    </citation>
    <scope>IDENTIFICATION</scope>
    <source>
        <tissue evidence="4">Etiolated seedlings</tissue>
    </source>
</reference>
<evidence type="ECO:0000259" key="2">
    <source>
        <dbReference type="Pfam" id="PF23598"/>
    </source>
</evidence>
<accession>A0A3Q7YGD6</accession>
<reference evidence="3" key="1">
    <citation type="journal article" date="2013" name="Nat. Biotechnol.">
        <title>Draft genome sequence of chickpea (Cicer arietinum) provides a resource for trait improvement.</title>
        <authorList>
            <person name="Varshney R.K."/>
            <person name="Song C."/>
            <person name="Saxena R.K."/>
            <person name="Azam S."/>
            <person name="Yu S."/>
            <person name="Sharpe A.G."/>
            <person name="Cannon S."/>
            <person name="Baek J."/>
            <person name="Rosen B.D."/>
            <person name="Tar'an B."/>
            <person name="Millan T."/>
            <person name="Zhang X."/>
            <person name="Ramsay L.D."/>
            <person name="Iwata A."/>
            <person name="Wang Y."/>
            <person name="Nelson W."/>
            <person name="Farmer A.D."/>
            <person name="Gaur P.M."/>
            <person name="Soderlund C."/>
            <person name="Penmetsa R.V."/>
            <person name="Xu C."/>
            <person name="Bharti A.K."/>
            <person name="He W."/>
            <person name="Winter P."/>
            <person name="Zhao S."/>
            <person name="Hane J.K."/>
            <person name="Carrasquilla-Garcia N."/>
            <person name="Condie J.A."/>
            <person name="Upadhyaya H.D."/>
            <person name="Luo M.C."/>
            <person name="Thudi M."/>
            <person name="Gowda C.L."/>
            <person name="Singh N.P."/>
            <person name="Lichtenzveig J."/>
            <person name="Gali K.K."/>
            <person name="Rubio J."/>
            <person name="Nadarajan N."/>
            <person name="Dolezel J."/>
            <person name="Bansal K.C."/>
            <person name="Xu X."/>
            <person name="Edwards D."/>
            <person name="Zhang G."/>
            <person name="Kahl G."/>
            <person name="Gil J."/>
            <person name="Singh K.B."/>
            <person name="Datta S.K."/>
            <person name="Jackson S.A."/>
            <person name="Wang J."/>
            <person name="Cook D.R."/>
        </authorList>
    </citation>
    <scope>NUCLEOTIDE SEQUENCE [LARGE SCALE GENOMIC DNA]</scope>
    <source>
        <strain evidence="3">cv. CDC Frontier</strain>
    </source>
</reference>
<dbReference type="Proteomes" id="UP000087171">
    <property type="component" value="Chromosome Ca1"/>
</dbReference>
<keyword evidence="3" id="KW-1185">Reference proteome</keyword>
<name>A0A3Q7YGD6_CICAR</name>
<organism evidence="3 4">
    <name type="scientific">Cicer arietinum</name>
    <name type="common">Chickpea</name>
    <name type="synonym">Garbanzo</name>
    <dbReference type="NCBI Taxonomy" id="3827"/>
    <lineage>
        <taxon>Eukaryota</taxon>
        <taxon>Viridiplantae</taxon>
        <taxon>Streptophyta</taxon>
        <taxon>Embryophyta</taxon>
        <taxon>Tracheophyta</taxon>
        <taxon>Spermatophyta</taxon>
        <taxon>Magnoliopsida</taxon>
        <taxon>eudicotyledons</taxon>
        <taxon>Gunneridae</taxon>
        <taxon>Pentapetalae</taxon>
        <taxon>rosids</taxon>
        <taxon>fabids</taxon>
        <taxon>Fabales</taxon>
        <taxon>Fabaceae</taxon>
        <taxon>Papilionoideae</taxon>
        <taxon>50 kb inversion clade</taxon>
        <taxon>NPAAA clade</taxon>
        <taxon>Hologalegina</taxon>
        <taxon>IRL clade</taxon>
        <taxon>Cicereae</taxon>
        <taxon>Cicer</taxon>
    </lineage>
</organism>
<dbReference type="STRING" id="3827.A0A3Q7YGD6"/>
<evidence type="ECO:0000313" key="4">
    <source>
        <dbReference type="RefSeq" id="XP_027192055.1"/>
    </source>
</evidence>
<dbReference type="SUPFAM" id="SSF52058">
    <property type="entry name" value="L domain-like"/>
    <property type="match status" value="1"/>
</dbReference>
<gene>
    <name evidence="4" type="primary">LOC113787258</name>
</gene>